<dbReference type="SUPFAM" id="SSF57756">
    <property type="entry name" value="Retrovirus zinc finger-like domains"/>
    <property type="match status" value="1"/>
</dbReference>
<evidence type="ECO:0000313" key="4">
    <source>
        <dbReference type="EMBL" id="KAF4741760.1"/>
    </source>
</evidence>
<dbReference type="InterPro" id="IPR001878">
    <property type="entry name" value="Znf_CCHC"/>
</dbReference>
<dbReference type="Gene3D" id="4.10.60.10">
    <property type="entry name" value="Zinc finger, CCHC-type"/>
    <property type="match status" value="1"/>
</dbReference>
<dbReference type="EMBL" id="JABANM010008932">
    <property type="protein sequence ID" value="KAF4741760.1"/>
    <property type="molecule type" value="Genomic_DNA"/>
</dbReference>
<feature type="region of interest" description="Disordered" evidence="2">
    <location>
        <begin position="276"/>
        <end position="321"/>
    </location>
</feature>
<dbReference type="PROSITE" id="PS50158">
    <property type="entry name" value="ZF_CCHC"/>
    <property type="match status" value="1"/>
</dbReference>
<name>A0A7J6TBK6_PEROL</name>
<feature type="compositionally biased region" description="Polar residues" evidence="2">
    <location>
        <begin position="304"/>
        <end position="321"/>
    </location>
</feature>
<accession>A0A7J6TBK6</accession>
<dbReference type="GO" id="GO:0003676">
    <property type="term" value="F:nucleic acid binding"/>
    <property type="evidence" value="ECO:0007669"/>
    <property type="project" value="InterPro"/>
</dbReference>
<evidence type="ECO:0000256" key="2">
    <source>
        <dbReference type="SAM" id="MobiDB-lite"/>
    </source>
</evidence>
<gene>
    <name evidence="4" type="ORF">FOZ62_028762</name>
</gene>
<protein>
    <recommendedName>
        <fullName evidence="3">CCHC-type domain-containing protein</fullName>
    </recommendedName>
</protein>
<proteinExistence type="predicted"/>
<feature type="region of interest" description="Disordered" evidence="2">
    <location>
        <begin position="354"/>
        <end position="375"/>
    </location>
</feature>
<feature type="compositionally biased region" description="Basic and acidic residues" evidence="2">
    <location>
        <begin position="281"/>
        <end position="297"/>
    </location>
</feature>
<feature type="domain" description="CCHC-type" evidence="3">
    <location>
        <begin position="343"/>
        <end position="358"/>
    </location>
</feature>
<feature type="compositionally biased region" description="Polar residues" evidence="2">
    <location>
        <begin position="357"/>
        <end position="366"/>
    </location>
</feature>
<keyword evidence="1" id="KW-0862">Zinc</keyword>
<sequence>MSQMNFIGADGRSIGISLKALATSWGIYQHPDAPREEGLEGIRFHGKGAWRWSRFRRQLDFALNEGTTSPLRLLSYSLFLPRTVVGELRDLCTQHILTTGPNGEQTLNQAAELFAWKEIVEPSSDVVDTTEFLAKVKEAYSRWTTKCAELCAKAEAMMDKLECSEEASHPIVLLRRWTSLYRKAGRLDFSRIVEEEVYLAGKLSGAKGLQIDWSFRAALYEFILQQCPRAKMSDSGYGALIATVKADCKTPQELLSRLQTQALNNGEQSIDGYLGLITPEDNGRKRGPKVYDTDSGRPPKRQKFSNGLPSGQMSTRTNTTTRAHDSFKLPSAELTERQRNGLCFKCGQKGHLAKNCPKTTSTRSGNKSSKDDDSTVKSIHITSASSAYSISVESVNGSGVGINPKRGLFSPNTMHGVLENPSASIHRCTRGSVDRGAPNDQLGIHRSLSSMKQAAELALMSCMDSDLPLPGAPEYI</sequence>
<keyword evidence="1" id="KW-0863">Zinc-finger</keyword>
<evidence type="ECO:0000256" key="1">
    <source>
        <dbReference type="PROSITE-ProRule" id="PRU00047"/>
    </source>
</evidence>
<dbReference type="AlphaFoldDB" id="A0A7J6TBK6"/>
<dbReference type="GO" id="GO:0008270">
    <property type="term" value="F:zinc ion binding"/>
    <property type="evidence" value="ECO:0007669"/>
    <property type="project" value="UniProtKB-KW"/>
</dbReference>
<dbReference type="SMART" id="SM00343">
    <property type="entry name" value="ZnF_C2HC"/>
    <property type="match status" value="1"/>
</dbReference>
<keyword evidence="1" id="KW-0479">Metal-binding</keyword>
<feature type="non-terminal residue" evidence="4">
    <location>
        <position position="1"/>
    </location>
</feature>
<evidence type="ECO:0000313" key="5">
    <source>
        <dbReference type="Proteomes" id="UP000574390"/>
    </source>
</evidence>
<evidence type="ECO:0000259" key="3">
    <source>
        <dbReference type="PROSITE" id="PS50158"/>
    </source>
</evidence>
<dbReference type="Pfam" id="PF00098">
    <property type="entry name" value="zf-CCHC"/>
    <property type="match status" value="1"/>
</dbReference>
<reference evidence="4 5" key="1">
    <citation type="submission" date="2020-04" db="EMBL/GenBank/DDBJ databases">
        <title>Perkinsus olseni comparative genomics.</title>
        <authorList>
            <person name="Bogema D.R."/>
        </authorList>
    </citation>
    <scope>NUCLEOTIDE SEQUENCE [LARGE SCALE GENOMIC DNA]</scope>
    <source>
        <strain evidence="4">ATCC PRA-205</strain>
    </source>
</reference>
<dbReference type="Proteomes" id="UP000574390">
    <property type="component" value="Unassembled WGS sequence"/>
</dbReference>
<dbReference type="InterPro" id="IPR036875">
    <property type="entry name" value="Znf_CCHC_sf"/>
</dbReference>
<comment type="caution">
    <text evidence="4">The sequence shown here is derived from an EMBL/GenBank/DDBJ whole genome shotgun (WGS) entry which is preliminary data.</text>
</comment>
<organism evidence="4 5">
    <name type="scientific">Perkinsus olseni</name>
    <name type="common">Perkinsus atlanticus</name>
    <dbReference type="NCBI Taxonomy" id="32597"/>
    <lineage>
        <taxon>Eukaryota</taxon>
        <taxon>Sar</taxon>
        <taxon>Alveolata</taxon>
        <taxon>Perkinsozoa</taxon>
        <taxon>Perkinsea</taxon>
        <taxon>Perkinsida</taxon>
        <taxon>Perkinsidae</taxon>
        <taxon>Perkinsus</taxon>
    </lineage>
</organism>